<protein>
    <submittedName>
        <fullName evidence="1">Uncharacterized protein</fullName>
    </submittedName>
</protein>
<dbReference type="EMBL" id="JACEIK010011051">
    <property type="protein sequence ID" value="MCE3215417.1"/>
    <property type="molecule type" value="Genomic_DNA"/>
</dbReference>
<proteinExistence type="predicted"/>
<reference evidence="1 2" key="1">
    <citation type="journal article" date="2021" name="BMC Genomics">
        <title>Datura genome reveals duplications of psychoactive alkaloid biosynthetic genes and high mutation rate following tissue culture.</title>
        <authorList>
            <person name="Rajewski A."/>
            <person name="Carter-House D."/>
            <person name="Stajich J."/>
            <person name="Litt A."/>
        </authorList>
    </citation>
    <scope>NUCLEOTIDE SEQUENCE [LARGE SCALE GENOMIC DNA]</scope>
    <source>
        <strain evidence="1">AR-01</strain>
    </source>
</reference>
<organism evidence="1 2">
    <name type="scientific">Datura stramonium</name>
    <name type="common">Jimsonweed</name>
    <name type="synonym">Common thornapple</name>
    <dbReference type="NCBI Taxonomy" id="4076"/>
    <lineage>
        <taxon>Eukaryota</taxon>
        <taxon>Viridiplantae</taxon>
        <taxon>Streptophyta</taxon>
        <taxon>Embryophyta</taxon>
        <taxon>Tracheophyta</taxon>
        <taxon>Spermatophyta</taxon>
        <taxon>Magnoliopsida</taxon>
        <taxon>eudicotyledons</taxon>
        <taxon>Gunneridae</taxon>
        <taxon>Pentapetalae</taxon>
        <taxon>asterids</taxon>
        <taxon>lamiids</taxon>
        <taxon>Solanales</taxon>
        <taxon>Solanaceae</taxon>
        <taxon>Solanoideae</taxon>
        <taxon>Datureae</taxon>
        <taxon>Datura</taxon>
    </lineage>
</organism>
<keyword evidence="2" id="KW-1185">Reference proteome</keyword>
<dbReference type="Proteomes" id="UP000823775">
    <property type="component" value="Unassembled WGS sequence"/>
</dbReference>
<evidence type="ECO:0000313" key="2">
    <source>
        <dbReference type="Proteomes" id="UP000823775"/>
    </source>
</evidence>
<accession>A0ABS8WR69</accession>
<sequence length="97" mass="10986">MERKVGWLERHIWMVVGFDDGWYDRFCCFSGWWLPENGKYGVGEEKRERKKRAGAATAVIFGVVGDGDFLLVGCRTVRGKKEEERIGEGGGGSVERE</sequence>
<evidence type="ECO:0000313" key="1">
    <source>
        <dbReference type="EMBL" id="MCE3215417.1"/>
    </source>
</evidence>
<gene>
    <name evidence="1" type="ORF">HAX54_002331</name>
</gene>
<name>A0ABS8WR69_DATST</name>
<comment type="caution">
    <text evidence="1">The sequence shown here is derived from an EMBL/GenBank/DDBJ whole genome shotgun (WGS) entry which is preliminary data.</text>
</comment>